<dbReference type="SUPFAM" id="SSF57302">
    <property type="entry name" value="Snake toxin-like"/>
    <property type="match status" value="1"/>
</dbReference>
<evidence type="ECO:0000256" key="4">
    <source>
        <dbReference type="ARBA" id="ARBA00023136"/>
    </source>
</evidence>
<name>A0A9Q1E7G0_SYNKA</name>
<dbReference type="InterPro" id="IPR035076">
    <property type="entry name" value="Toxin/TOLIP"/>
</dbReference>
<comment type="subcellular location">
    <subcellularLocation>
        <location evidence="1">Cell membrane</location>
    </subcellularLocation>
</comment>
<feature type="chain" id="PRO_5040302376" description="UPAR/Ly6 domain-containing protein" evidence="6">
    <location>
        <begin position="21"/>
        <end position="126"/>
    </location>
</feature>
<evidence type="ECO:0000256" key="1">
    <source>
        <dbReference type="ARBA" id="ARBA00004236"/>
    </source>
</evidence>
<feature type="signal peptide" evidence="6">
    <location>
        <begin position="1"/>
        <end position="20"/>
    </location>
</feature>
<feature type="domain" description="UPAR/Ly6" evidence="7">
    <location>
        <begin position="21"/>
        <end position="112"/>
    </location>
</feature>
<proteinExistence type="predicted"/>
<keyword evidence="5" id="KW-0325">Glycoprotein</keyword>
<evidence type="ECO:0000256" key="3">
    <source>
        <dbReference type="ARBA" id="ARBA00022729"/>
    </source>
</evidence>
<evidence type="ECO:0000259" key="7">
    <source>
        <dbReference type="SMART" id="SM00134"/>
    </source>
</evidence>
<dbReference type="InterPro" id="IPR045860">
    <property type="entry name" value="Snake_toxin-like_sf"/>
</dbReference>
<protein>
    <recommendedName>
        <fullName evidence="7">UPAR/Ly6 domain-containing protein</fullName>
    </recommendedName>
</protein>
<keyword evidence="3 6" id="KW-0732">Signal</keyword>
<dbReference type="PANTHER" id="PTHR16983:SF10">
    <property type="entry name" value="PROTEIN QUIVER"/>
    <property type="match status" value="1"/>
</dbReference>
<dbReference type="InterPro" id="IPR051110">
    <property type="entry name" value="Ly-6/neurotoxin-like_GPI-ap"/>
</dbReference>
<dbReference type="SMART" id="SM00134">
    <property type="entry name" value="LU"/>
    <property type="match status" value="1"/>
</dbReference>
<comment type="caution">
    <text evidence="8">The sequence shown here is derived from an EMBL/GenBank/DDBJ whole genome shotgun (WGS) entry which is preliminary data.</text>
</comment>
<dbReference type="GO" id="GO:0005886">
    <property type="term" value="C:plasma membrane"/>
    <property type="evidence" value="ECO:0007669"/>
    <property type="project" value="UniProtKB-SubCell"/>
</dbReference>
<dbReference type="FunFam" id="2.10.60.10:FF:000003">
    <property type="entry name" value="lymphocyte antigen 6E isoform X1"/>
    <property type="match status" value="1"/>
</dbReference>
<evidence type="ECO:0000256" key="5">
    <source>
        <dbReference type="ARBA" id="ARBA00023180"/>
    </source>
</evidence>
<dbReference type="InterPro" id="IPR016054">
    <property type="entry name" value="LY6_UPA_recep-like"/>
</dbReference>
<gene>
    <name evidence="8" type="ORF">SKAU_G00416470</name>
</gene>
<organism evidence="8 9">
    <name type="scientific">Synaphobranchus kaupii</name>
    <name type="common">Kaup's arrowtooth eel</name>
    <dbReference type="NCBI Taxonomy" id="118154"/>
    <lineage>
        <taxon>Eukaryota</taxon>
        <taxon>Metazoa</taxon>
        <taxon>Chordata</taxon>
        <taxon>Craniata</taxon>
        <taxon>Vertebrata</taxon>
        <taxon>Euteleostomi</taxon>
        <taxon>Actinopterygii</taxon>
        <taxon>Neopterygii</taxon>
        <taxon>Teleostei</taxon>
        <taxon>Anguilliformes</taxon>
        <taxon>Synaphobranchidae</taxon>
        <taxon>Synaphobranchus</taxon>
    </lineage>
</organism>
<evidence type="ECO:0000313" key="9">
    <source>
        <dbReference type="Proteomes" id="UP001152622"/>
    </source>
</evidence>
<evidence type="ECO:0000256" key="6">
    <source>
        <dbReference type="SAM" id="SignalP"/>
    </source>
</evidence>
<accession>A0A9Q1E7G0</accession>
<dbReference type="Gene3D" id="2.10.60.10">
    <property type="entry name" value="CD59"/>
    <property type="match status" value="1"/>
</dbReference>
<evidence type="ECO:0000313" key="8">
    <source>
        <dbReference type="EMBL" id="KAJ8333639.1"/>
    </source>
</evidence>
<dbReference type="AlphaFoldDB" id="A0A9Q1E7G0"/>
<evidence type="ECO:0000256" key="2">
    <source>
        <dbReference type="ARBA" id="ARBA00022475"/>
    </source>
</evidence>
<keyword evidence="2" id="KW-1003">Cell membrane</keyword>
<keyword evidence="4" id="KW-0472">Membrane</keyword>
<dbReference type="Proteomes" id="UP001152622">
    <property type="component" value="Chromosome 23"/>
</dbReference>
<sequence length="126" mass="13129">MNTGLTFFLVITLFCFAADALECYVCSSSSSNTVCNQKTQNCSGSDDTCMTTVTHVVGIQSIQKACSLSVPCMTAAANSISFVIGGNTVTCCTTDLCNVNGFAITRLNVLLLVLPAALLVMSFGTS</sequence>
<reference evidence="8" key="1">
    <citation type="journal article" date="2023" name="Science">
        <title>Genome structures resolve the early diversification of teleost fishes.</title>
        <authorList>
            <person name="Parey E."/>
            <person name="Louis A."/>
            <person name="Montfort J."/>
            <person name="Bouchez O."/>
            <person name="Roques C."/>
            <person name="Iampietro C."/>
            <person name="Lluch J."/>
            <person name="Castinel A."/>
            <person name="Donnadieu C."/>
            <person name="Desvignes T."/>
            <person name="Floi Bucao C."/>
            <person name="Jouanno E."/>
            <person name="Wen M."/>
            <person name="Mejri S."/>
            <person name="Dirks R."/>
            <person name="Jansen H."/>
            <person name="Henkel C."/>
            <person name="Chen W.J."/>
            <person name="Zahm M."/>
            <person name="Cabau C."/>
            <person name="Klopp C."/>
            <person name="Thompson A.W."/>
            <person name="Robinson-Rechavi M."/>
            <person name="Braasch I."/>
            <person name="Lecointre G."/>
            <person name="Bobe J."/>
            <person name="Postlethwait J.H."/>
            <person name="Berthelot C."/>
            <person name="Roest Crollius H."/>
            <person name="Guiguen Y."/>
        </authorList>
    </citation>
    <scope>NUCLEOTIDE SEQUENCE</scope>
    <source>
        <strain evidence="8">WJC10195</strain>
    </source>
</reference>
<dbReference type="PANTHER" id="PTHR16983">
    <property type="entry name" value="UPAR/LY6 DOMAIN-CONTAINING PROTEIN"/>
    <property type="match status" value="1"/>
</dbReference>
<dbReference type="Pfam" id="PF00087">
    <property type="entry name" value="Toxin_TOLIP"/>
    <property type="match status" value="1"/>
</dbReference>
<keyword evidence="9" id="KW-1185">Reference proteome</keyword>
<dbReference type="OrthoDB" id="10002433at2759"/>
<dbReference type="EMBL" id="JAINUF010000023">
    <property type="protein sequence ID" value="KAJ8333639.1"/>
    <property type="molecule type" value="Genomic_DNA"/>
</dbReference>